<feature type="domain" description="Reverse transcriptase zinc-binding" evidence="2">
    <location>
        <begin position="24"/>
        <end position="70"/>
    </location>
</feature>
<organism evidence="3 4">
    <name type="scientific">Patella caerulea</name>
    <name type="common">Rayed Mediterranean limpet</name>
    <dbReference type="NCBI Taxonomy" id="87958"/>
    <lineage>
        <taxon>Eukaryota</taxon>
        <taxon>Metazoa</taxon>
        <taxon>Spiralia</taxon>
        <taxon>Lophotrochozoa</taxon>
        <taxon>Mollusca</taxon>
        <taxon>Gastropoda</taxon>
        <taxon>Patellogastropoda</taxon>
        <taxon>Patelloidea</taxon>
        <taxon>Patellidae</taxon>
        <taxon>Patella</taxon>
    </lineage>
</organism>
<proteinExistence type="predicted"/>
<dbReference type="InterPro" id="IPR026960">
    <property type="entry name" value="RVT-Znf"/>
</dbReference>
<evidence type="ECO:0000259" key="2">
    <source>
        <dbReference type="Pfam" id="PF13966"/>
    </source>
</evidence>
<gene>
    <name evidence="3" type="ORF">SNE40_022368</name>
</gene>
<keyword evidence="4" id="KW-1185">Reference proteome</keyword>
<evidence type="ECO:0000256" key="1">
    <source>
        <dbReference type="SAM" id="Phobius"/>
    </source>
</evidence>
<name>A0AAN8G7X5_PATCE</name>
<dbReference type="Proteomes" id="UP001347796">
    <property type="component" value="Unassembled WGS sequence"/>
</dbReference>
<dbReference type="Pfam" id="PF13966">
    <property type="entry name" value="zf-RVT"/>
    <property type="match status" value="1"/>
</dbReference>
<evidence type="ECO:0000313" key="4">
    <source>
        <dbReference type="Proteomes" id="UP001347796"/>
    </source>
</evidence>
<evidence type="ECO:0000313" key="3">
    <source>
        <dbReference type="EMBL" id="KAK6165441.1"/>
    </source>
</evidence>
<accession>A0AAN8G7X5</accession>
<keyword evidence="1" id="KW-0812">Transmembrane</keyword>
<sequence>MNWPVVWKSVFTINKSSESLDNDYRIVHNIIWTNEKLHNIGKINNPHCKFCDKDSIENLEHMILDCKSVKNLHELILDFIEVFFQSSGFGIDDFHQWLLFGYPVLNEANNLFLIFIFSFARLAIIKRRVLFLNEATRVDLCILFKTLLTKHMNYLYQYMSTHGNRHIYLLLFSMNSYIEINDRVHVKFN</sequence>
<keyword evidence="1" id="KW-1133">Transmembrane helix</keyword>
<feature type="transmembrane region" description="Helical" evidence="1">
    <location>
        <begin position="108"/>
        <end position="124"/>
    </location>
</feature>
<keyword evidence="1" id="KW-0472">Membrane</keyword>
<reference evidence="3 4" key="1">
    <citation type="submission" date="2024-01" db="EMBL/GenBank/DDBJ databases">
        <title>The genome of the rayed Mediterranean limpet Patella caerulea (Linnaeus, 1758).</title>
        <authorList>
            <person name="Anh-Thu Weber A."/>
            <person name="Halstead-Nussloch G."/>
        </authorList>
    </citation>
    <scope>NUCLEOTIDE SEQUENCE [LARGE SCALE GENOMIC DNA]</scope>
    <source>
        <strain evidence="3">AATW-2023a</strain>
        <tissue evidence="3">Whole specimen</tissue>
    </source>
</reference>
<dbReference type="AlphaFoldDB" id="A0AAN8G7X5"/>
<dbReference type="EMBL" id="JAZGQO010000021">
    <property type="protein sequence ID" value="KAK6165441.1"/>
    <property type="molecule type" value="Genomic_DNA"/>
</dbReference>
<protein>
    <recommendedName>
        <fullName evidence="2">Reverse transcriptase zinc-binding domain-containing protein</fullName>
    </recommendedName>
</protein>
<comment type="caution">
    <text evidence="3">The sequence shown here is derived from an EMBL/GenBank/DDBJ whole genome shotgun (WGS) entry which is preliminary data.</text>
</comment>